<feature type="region of interest" description="Disordered" evidence="2">
    <location>
        <begin position="1061"/>
        <end position="1101"/>
    </location>
</feature>
<evidence type="ECO:0000256" key="1">
    <source>
        <dbReference type="PROSITE-ProRule" id="PRU00094"/>
    </source>
</evidence>
<evidence type="ECO:0000313" key="4">
    <source>
        <dbReference type="EMBL" id="KAG0315509.1"/>
    </source>
</evidence>
<feature type="compositionally biased region" description="Low complexity" evidence="2">
    <location>
        <begin position="917"/>
        <end position="934"/>
    </location>
</feature>
<feature type="compositionally biased region" description="Low complexity" evidence="2">
    <location>
        <begin position="664"/>
        <end position="677"/>
    </location>
</feature>
<reference evidence="4" key="1">
    <citation type="journal article" date="2020" name="Fungal Divers.">
        <title>Resolving the Mortierellaceae phylogeny through synthesis of multi-gene phylogenetics and phylogenomics.</title>
        <authorList>
            <person name="Vandepol N."/>
            <person name="Liber J."/>
            <person name="Desiro A."/>
            <person name="Na H."/>
            <person name="Kennedy M."/>
            <person name="Barry K."/>
            <person name="Grigoriev I.V."/>
            <person name="Miller A.N."/>
            <person name="O'Donnell K."/>
            <person name="Stajich J.E."/>
            <person name="Bonito G."/>
        </authorList>
    </citation>
    <scope>NUCLEOTIDE SEQUENCE</scope>
    <source>
        <strain evidence="4">REB-010B</strain>
    </source>
</reference>
<feature type="region of interest" description="Disordered" evidence="2">
    <location>
        <begin position="1"/>
        <end position="112"/>
    </location>
</feature>
<keyword evidence="1" id="KW-0479">Metal-binding</keyword>
<feature type="compositionally biased region" description="Polar residues" evidence="2">
    <location>
        <begin position="731"/>
        <end position="750"/>
    </location>
</feature>
<dbReference type="AlphaFoldDB" id="A0A9P6REA6"/>
<keyword evidence="1" id="KW-0863">Zinc-finger</keyword>
<dbReference type="OrthoDB" id="6159439at2759"/>
<feature type="compositionally biased region" description="Low complexity" evidence="2">
    <location>
        <begin position="614"/>
        <end position="627"/>
    </location>
</feature>
<dbReference type="GO" id="GO:0043565">
    <property type="term" value="F:sequence-specific DNA binding"/>
    <property type="evidence" value="ECO:0007669"/>
    <property type="project" value="InterPro"/>
</dbReference>
<dbReference type="InterPro" id="IPR000679">
    <property type="entry name" value="Znf_GATA"/>
</dbReference>
<evidence type="ECO:0000256" key="2">
    <source>
        <dbReference type="SAM" id="MobiDB-lite"/>
    </source>
</evidence>
<feature type="compositionally biased region" description="Pro residues" evidence="2">
    <location>
        <begin position="450"/>
        <end position="468"/>
    </location>
</feature>
<feature type="compositionally biased region" description="Basic and acidic residues" evidence="2">
    <location>
        <begin position="73"/>
        <end position="87"/>
    </location>
</feature>
<feature type="compositionally biased region" description="Low complexity" evidence="2">
    <location>
        <begin position="219"/>
        <end position="233"/>
    </location>
</feature>
<evidence type="ECO:0000259" key="3">
    <source>
        <dbReference type="PROSITE" id="PS50114"/>
    </source>
</evidence>
<dbReference type="Proteomes" id="UP000738325">
    <property type="component" value="Unassembled WGS sequence"/>
</dbReference>
<proteinExistence type="predicted"/>
<feature type="compositionally biased region" description="Basic and acidic residues" evidence="2">
    <location>
        <begin position="495"/>
        <end position="509"/>
    </location>
</feature>
<name>A0A9P6REA6_9FUNG</name>
<feature type="region of interest" description="Disordered" evidence="2">
    <location>
        <begin position="442"/>
        <end position="599"/>
    </location>
</feature>
<evidence type="ECO:0000313" key="5">
    <source>
        <dbReference type="Proteomes" id="UP000738325"/>
    </source>
</evidence>
<sequence length="1157" mass="127691">MEANVVEGHRSSATQPGYPSYPPHQPPVPNAVAPAPASEHSQPRYPDHRDYHDYHDRHPQQREHRQQQLRFYHPQEQHQPYSDKEARIQPQPPIHDHNARHAPTHPTELPPSAESAFYASQHSQSHAHSSVRRFNQDRVDLNHVYGESGGSEPRYVEQDDRAYIPELERHGYTNSNDQERGSGSGSGSGNGGGDGDGVGSSAERGDHNARISSASQSFHGSHLPGPSSSLPHPASVSHHPNALNRYPFSIPSISAKLDQPVPEDGSDALSSLWKKTTPIQEPYFQTRHTVASQHTLSTLAGVLFSLDEVPLQFSQDMYIAMRNRIFELEAKSEHYSPFSTSRKRSIDRSGLDNYYNHYGRDYGRDYEVGHHHKRPTFGYPSHPSSRPYGPYEAGRPPSPIHRYSSSYPSWYAPEMYSKGSHYPPHHNRHAAEREREYRLAERPNYDHPPSRPTSPPLPNRSAYSPPPSGSSSSSSTSRPSGHPAGYPPHPVSHSRPQDIHPTPHLDERAQQGPYSPSGHGPISPAHHPPIQVPQHPPHPPLTQAQSHPGSQPHGYLQHPSQINGITPGASMQSMSSEARQSIHQQRHRAQQQAQSAHSRSYHLLKHMRLLEQQRAAQRAAHQQQMQASGQKPLRPIQRHSEPHQQTPPGYNQPIAIKPHPQPPSLAQSSQPSQQAPPGLHSQAQTLRPGVAQSSQRLTQQQILQRYQQQRQLQQKQQQLRQLQYLRNRPTASYPTQKNSHGVRSSPGSNSPTPPRVFGAQVDRPIRKSTRPLECSNCMTLDSLTWKPKADLQMTTPDGSTPSEAAAAPAAATVAATATSAAGGKILCPACTQYLQTHGKPRPVPPFRSNFLKKIHTRFKRELQEVRFQGWQDAQVLEIEDRMSEREFQMVFNGLDESDVSHIPSRHSSVSGSPAPPSSTATIATTDAATTTPTATTTTTAITTTTSVDLSASLTEAIVIKIEDDDDEAPLKKSKPDNEEVRTFQSEASVGELFGQRWRTEPVVGYTLVHFGGSDRTRMVPMNPTVPSLTVTFNRSAETITFAFRMLVNGLCLLSSGGGPPALHMPEMADDEESEEEEEDVVMVPDNDKEDSLTSPSPPATEVNALETIKSTKGDAVASITASESVEEGATLDVTTTTTAVVAENMDVDDTLVDSVDN</sequence>
<accession>A0A9P6REA6</accession>
<dbReference type="GO" id="GO:0008270">
    <property type="term" value="F:zinc ion binding"/>
    <property type="evidence" value="ECO:0007669"/>
    <property type="project" value="UniProtKB-KW"/>
</dbReference>
<dbReference type="PROSITE" id="PS50114">
    <property type="entry name" value="GATA_ZN_FINGER_2"/>
    <property type="match status" value="1"/>
</dbReference>
<keyword evidence="1" id="KW-0862">Zinc</keyword>
<feature type="compositionally biased region" description="Polar residues" evidence="2">
    <location>
        <begin position="558"/>
        <end position="577"/>
    </location>
</feature>
<feature type="region of interest" description="Disordered" evidence="2">
    <location>
        <begin position="731"/>
        <end position="757"/>
    </location>
</feature>
<comment type="caution">
    <text evidence="4">The sequence shown here is derived from an EMBL/GenBank/DDBJ whole genome shotgun (WGS) entry which is preliminary data.</text>
</comment>
<keyword evidence="5" id="KW-1185">Reference proteome</keyword>
<organism evidence="4 5">
    <name type="scientific">Dissophora globulifera</name>
    <dbReference type="NCBI Taxonomy" id="979702"/>
    <lineage>
        <taxon>Eukaryota</taxon>
        <taxon>Fungi</taxon>
        <taxon>Fungi incertae sedis</taxon>
        <taxon>Mucoromycota</taxon>
        <taxon>Mortierellomycotina</taxon>
        <taxon>Mortierellomycetes</taxon>
        <taxon>Mortierellales</taxon>
        <taxon>Mortierellaceae</taxon>
        <taxon>Dissophora</taxon>
    </lineage>
</organism>
<feature type="compositionally biased region" description="Pro residues" evidence="2">
    <location>
        <begin position="526"/>
        <end position="540"/>
    </location>
</feature>
<feature type="region of interest" description="Disordered" evidence="2">
    <location>
        <begin position="170"/>
        <end position="242"/>
    </location>
</feature>
<feature type="region of interest" description="Disordered" evidence="2">
    <location>
        <begin position="614"/>
        <end position="693"/>
    </location>
</feature>
<feature type="compositionally biased region" description="Basic and acidic residues" evidence="2">
    <location>
        <begin position="41"/>
        <end position="66"/>
    </location>
</feature>
<protein>
    <recommendedName>
        <fullName evidence="3">GATA-type domain-containing protein</fullName>
    </recommendedName>
</protein>
<feature type="domain" description="GATA-type" evidence="3">
    <location>
        <begin position="823"/>
        <end position="857"/>
    </location>
</feature>
<feature type="region of interest" description="Disordered" evidence="2">
    <location>
        <begin position="898"/>
        <end position="934"/>
    </location>
</feature>
<gene>
    <name evidence="4" type="ORF">BGZ99_007428</name>
</gene>
<feature type="region of interest" description="Disordered" evidence="2">
    <location>
        <begin position="366"/>
        <end position="399"/>
    </location>
</feature>
<feature type="compositionally biased region" description="Acidic residues" evidence="2">
    <location>
        <begin position="1067"/>
        <end position="1080"/>
    </location>
</feature>
<feature type="compositionally biased region" description="Low complexity" evidence="2">
    <location>
        <begin position="469"/>
        <end position="480"/>
    </location>
</feature>
<dbReference type="EMBL" id="JAAAIP010000534">
    <property type="protein sequence ID" value="KAG0315509.1"/>
    <property type="molecule type" value="Genomic_DNA"/>
</dbReference>
<feature type="compositionally biased region" description="Gly residues" evidence="2">
    <location>
        <begin position="182"/>
        <end position="198"/>
    </location>
</feature>
<dbReference type="GO" id="GO:0006355">
    <property type="term" value="P:regulation of DNA-templated transcription"/>
    <property type="evidence" value="ECO:0007669"/>
    <property type="project" value="InterPro"/>
</dbReference>
<feature type="compositionally biased region" description="Pro residues" evidence="2">
    <location>
        <begin position="19"/>
        <end position="29"/>
    </location>
</feature>